<evidence type="ECO:0000256" key="4">
    <source>
        <dbReference type="ARBA" id="ARBA00022475"/>
    </source>
</evidence>
<dbReference type="GO" id="GO:0016020">
    <property type="term" value="C:membrane"/>
    <property type="evidence" value="ECO:0007669"/>
    <property type="project" value="InterPro"/>
</dbReference>
<dbReference type="GO" id="GO:0005524">
    <property type="term" value="F:ATP binding"/>
    <property type="evidence" value="ECO:0007669"/>
    <property type="project" value="UniProtKB-KW"/>
</dbReference>
<evidence type="ECO:0000256" key="3">
    <source>
        <dbReference type="ARBA" id="ARBA00012438"/>
    </source>
</evidence>
<feature type="domain" description="HAMP" evidence="9">
    <location>
        <begin position="1"/>
        <end position="54"/>
    </location>
</feature>
<proteinExistence type="predicted"/>
<dbReference type="PANTHER" id="PTHR44936:SF10">
    <property type="entry name" value="SENSOR PROTEIN RSTB"/>
    <property type="match status" value="1"/>
</dbReference>
<gene>
    <name evidence="10" type="ORF">ALO71_05180</name>
</gene>
<dbReference type="GO" id="GO:0000155">
    <property type="term" value="F:phosphorelay sensor kinase activity"/>
    <property type="evidence" value="ECO:0007669"/>
    <property type="project" value="InterPro"/>
</dbReference>
<keyword evidence="8" id="KW-0067">ATP-binding</keyword>
<dbReference type="EMBL" id="LJQG01000151">
    <property type="protein sequence ID" value="KPX19249.1"/>
    <property type="molecule type" value="Genomic_DNA"/>
</dbReference>
<dbReference type="InterPro" id="IPR036097">
    <property type="entry name" value="HisK_dim/P_sf"/>
</dbReference>
<comment type="catalytic activity">
    <reaction evidence="1">
        <text>ATP + protein L-histidine = ADP + protein N-phospho-L-histidine.</text>
        <dbReference type="EC" id="2.7.13.3"/>
    </reaction>
</comment>
<dbReference type="Proteomes" id="UP000050346">
    <property type="component" value="Unassembled WGS sequence"/>
</dbReference>
<keyword evidence="6" id="KW-0547">Nucleotide-binding</keyword>
<accession>A0A0P9PME7</accession>
<dbReference type="Gene3D" id="1.10.287.130">
    <property type="match status" value="1"/>
</dbReference>
<keyword evidence="4" id="KW-1003">Cell membrane</keyword>
<evidence type="ECO:0000313" key="11">
    <source>
        <dbReference type="Proteomes" id="UP000050346"/>
    </source>
</evidence>
<dbReference type="InterPro" id="IPR003661">
    <property type="entry name" value="HisK_dim/P_dom"/>
</dbReference>
<evidence type="ECO:0000256" key="2">
    <source>
        <dbReference type="ARBA" id="ARBA00004651"/>
    </source>
</evidence>
<keyword evidence="4" id="KW-0472">Membrane</keyword>
<dbReference type="CDD" id="cd00082">
    <property type="entry name" value="HisKA"/>
    <property type="match status" value="1"/>
</dbReference>
<dbReference type="AlphaFoldDB" id="A0A0P9PME7"/>
<dbReference type="PANTHER" id="PTHR44936">
    <property type="entry name" value="SENSOR PROTEIN CREC"/>
    <property type="match status" value="1"/>
</dbReference>
<evidence type="ECO:0000256" key="5">
    <source>
        <dbReference type="ARBA" id="ARBA00022679"/>
    </source>
</evidence>
<evidence type="ECO:0000313" key="10">
    <source>
        <dbReference type="EMBL" id="KPX19249.1"/>
    </source>
</evidence>
<protein>
    <recommendedName>
        <fullName evidence="3">histidine kinase</fullName>
        <ecNumber evidence="3">2.7.13.3</ecNumber>
    </recommendedName>
</protein>
<dbReference type="SUPFAM" id="SSF47384">
    <property type="entry name" value="Homodimeric domain of signal transducing histidine kinase"/>
    <property type="match status" value="1"/>
</dbReference>
<comment type="subcellular location">
    <subcellularLocation>
        <location evidence="2">Cell membrane</location>
        <topology evidence="2">Multi-pass membrane protein</topology>
    </subcellularLocation>
</comment>
<evidence type="ECO:0000259" key="9">
    <source>
        <dbReference type="PROSITE" id="PS50885"/>
    </source>
</evidence>
<evidence type="ECO:0000256" key="1">
    <source>
        <dbReference type="ARBA" id="ARBA00000085"/>
    </source>
</evidence>
<name>A0A0P9PME7_PSEA0</name>
<dbReference type="InterPro" id="IPR003660">
    <property type="entry name" value="HAMP_dom"/>
</dbReference>
<reference evidence="10 11" key="1">
    <citation type="submission" date="2015-09" db="EMBL/GenBank/DDBJ databases">
        <title>Genome announcement of multiple Pseudomonas syringae strains.</title>
        <authorList>
            <person name="Thakur S."/>
            <person name="Wang P.W."/>
            <person name="Gong Y."/>
            <person name="Weir B.S."/>
            <person name="Guttman D.S."/>
        </authorList>
    </citation>
    <scope>NUCLEOTIDE SEQUENCE [LARGE SCALE GENOMIC DNA]</scope>
    <source>
        <strain evidence="10 11">ICMP9150</strain>
    </source>
</reference>
<evidence type="ECO:0000256" key="8">
    <source>
        <dbReference type="ARBA" id="ARBA00022840"/>
    </source>
</evidence>
<organism evidence="10 11">
    <name type="scientific">Pseudomonas amygdali pv. dendropanacis</name>
    <dbReference type="NCBI Taxonomy" id="235272"/>
    <lineage>
        <taxon>Bacteria</taxon>
        <taxon>Pseudomonadati</taxon>
        <taxon>Pseudomonadota</taxon>
        <taxon>Gammaproteobacteria</taxon>
        <taxon>Pseudomonadales</taxon>
        <taxon>Pseudomonadaceae</taxon>
        <taxon>Pseudomonas</taxon>
        <taxon>Pseudomonas amygdali</taxon>
    </lineage>
</organism>
<evidence type="ECO:0000256" key="6">
    <source>
        <dbReference type="ARBA" id="ARBA00022741"/>
    </source>
</evidence>
<dbReference type="InterPro" id="IPR050980">
    <property type="entry name" value="2C_sensor_his_kinase"/>
</dbReference>
<comment type="caution">
    <text evidence="10">The sequence shown here is derived from an EMBL/GenBank/DDBJ whole genome shotgun (WGS) entry which is preliminary data.</text>
</comment>
<sequence>MRLHRPVQALALGMKQLDPENLSQRLPVQYDQEELKDIACGINAHLERVEQFMARERALLDQASHEFRTPIAVISGELDVLARQALPACAAPPIQRMRATVDNLTEIMVARCTSTRRFACKCPRRCYALPSATCCVTLPKTPMTEQSPYASRTVY</sequence>
<evidence type="ECO:0000256" key="7">
    <source>
        <dbReference type="ARBA" id="ARBA00022777"/>
    </source>
</evidence>
<keyword evidence="5" id="KW-0808">Transferase</keyword>
<dbReference type="PROSITE" id="PS50885">
    <property type="entry name" value="HAMP"/>
    <property type="match status" value="1"/>
</dbReference>
<dbReference type="SMART" id="SM00304">
    <property type="entry name" value="HAMP"/>
    <property type="match status" value="1"/>
</dbReference>
<dbReference type="EC" id="2.7.13.3" evidence="3"/>
<keyword evidence="7 10" id="KW-0418">Kinase</keyword>